<reference evidence="1" key="1">
    <citation type="submission" date="2018-05" db="EMBL/GenBank/DDBJ databases">
        <authorList>
            <person name="Lanie J.A."/>
            <person name="Ng W.-L."/>
            <person name="Kazmierczak K.M."/>
            <person name="Andrzejewski T.M."/>
            <person name="Davidsen T.M."/>
            <person name="Wayne K.J."/>
            <person name="Tettelin H."/>
            <person name="Glass J.I."/>
            <person name="Rusch D."/>
            <person name="Podicherti R."/>
            <person name="Tsui H.-C.T."/>
            <person name="Winkler M.E."/>
        </authorList>
    </citation>
    <scope>NUCLEOTIDE SEQUENCE</scope>
</reference>
<organism evidence="1">
    <name type="scientific">marine metagenome</name>
    <dbReference type="NCBI Taxonomy" id="408172"/>
    <lineage>
        <taxon>unclassified sequences</taxon>
        <taxon>metagenomes</taxon>
        <taxon>ecological metagenomes</taxon>
    </lineage>
</organism>
<proteinExistence type="predicted"/>
<accession>A0A382KB66</accession>
<evidence type="ECO:0000313" key="1">
    <source>
        <dbReference type="EMBL" id="SVC19971.1"/>
    </source>
</evidence>
<sequence>MNVDGFYDLLPTTGFHSLDSSQKIDSLMEVETLEIAERFQELWSKTDTKSGVDFLMRIHAMEYPLNYRIEGPLLKEFLKSYG</sequence>
<dbReference type="EMBL" id="UINC01078669">
    <property type="protein sequence ID" value="SVC19971.1"/>
    <property type="molecule type" value="Genomic_DNA"/>
</dbReference>
<protein>
    <submittedName>
        <fullName evidence="1">Uncharacterized protein</fullName>
    </submittedName>
</protein>
<name>A0A382KB66_9ZZZZ</name>
<dbReference type="AlphaFoldDB" id="A0A382KB66"/>
<gene>
    <name evidence="1" type="ORF">METZ01_LOCUS272825</name>
</gene>